<dbReference type="InterPro" id="IPR051083">
    <property type="entry name" value="GrpII_Intron_Splice-Mob/Def"/>
</dbReference>
<evidence type="ECO:0000256" key="4">
    <source>
        <dbReference type="ARBA" id="ARBA00022723"/>
    </source>
</evidence>
<evidence type="ECO:0000256" key="1">
    <source>
        <dbReference type="ARBA" id="ARBA00012493"/>
    </source>
</evidence>
<dbReference type="InterPro" id="IPR030931">
    <property type="entry name" value="Group_II_RT_mat"/>
</dbReference>
<dbReference type="InterPro" id="IPR000123">
    <property type="entry name" value="Reverse_transcriptase_msDNA"/>
</dbReference>
<dbReference type="InterPro" id="IPR000477">
    <property type="entry name" value="RT_dom"/>
</dbReference>
<evidence type="ECO:0000313" key="11">
    <source>
        <dbReference type="EMBL" id="SCB53333.1"/>
    </source>
</evidence>
<comment type="catalytic activity">
    <reaction evidence="9">
        <text>DNA(n) + a 2'-deoxyribonucleoside 5'-triphosphate = DNA(n+1) + diphosphate</text>
        <dbReference type="Rhea" id="RHEA:22508"/>
        <dbReference type="Rhea" id="RHEA-COMP:17339"/>
        <dbReference type="Rhea" id="RHEA-COMP:17340"/>
        <dbReference type="ChEBI" id="CHEBI:33019"/>
        <dbReference type="ChEBI" id="CHEBI:61560"/>
        <dbReference type="ChEBI" id="CHEBI:173112"/>
        <dbReference type="EC" id="2.7.7.49"/>
    </reaction>
</comment>
<reference evidence="11 12" key="1">
    <citation type="submission" date="2016-08" db="EMBL/GenBank/DDBJ databases">
        <authorList>
            <person name="Seilhamer J.J."/>
        </authorList>
    </citation>
    <scope>NUCLEOTIDE SEQUENCE [LARGE SCALE GENOMIC DNA]</scope>
    <source>
        <strain evidence="11 12">P1-7</strain>
    </source>
</reference>
<evidence type="ECO:0000256" key="2">
    <source>
        <dbReference type="ARBA" id="ARBA00022679"/>
    </source>
</evidence>
<evidence type="ECO:0000256" key="6">
    <source>
        <dbReference type="ARBA" id="ARBA00022918"/>
    </source>
</evidence>
<dbReference type="GO" id="GO:0046872">
    <property type="term" value="F:metal ion binding"/>
    <property type="evidence" value="ECO:0007669"/>
    <property type="project" value="UniProtKB-KW"/>
</dbReference>
<keyword evidence="6 11" id="KW-0695">RNA-directed DNA polymerase</keyword>
<evidence type="ECO:0000256" key="7">
    <source>
        <dbReference type="ARBA" id="ARBA00023118"/>
    </source>
</evidence>
<dbReference type="PRINTS" id="PR00866">
    <property type="entry name" value="RNADNAPOLMS"/>
</dbReference>
<dbReference type="NCBIfam" id="TIGR04416">
    <property type="entry name" value="group_II_RT_mat"/>
    <property type="match status" value="1"/>
</dbReference>
<dbReference type="EMBL" id="FMAF01000074">
    <property type="protein sequence ID" value="SCB53333.1"/>
    <property type="molecule type" value="Genomic_DNA"/>
</dbReference>
<dbReference type="CDD" id="cd01651">
    <property type="entry name" value="RT_G2_intron"/>
    <property type="match status" value="1"/>
</dbReference>
<keyword evidence="7" id="KW-0051">Antiviral defense</keyword>
<keyword evidence="4" id="KW-0479">Metal-binding</keyword>
<organism evidence="11 12">
    <name type="scientific">Rhizobium lusitanum</name>
    <dbReference type="NCBI Taxonomy" id="293958"/>
    <lineage>
        <taxon>Bacteria</taxon>
        <taxon>Pseudomonadati</taxon>
        <taxon>Pseudomonadota</taxon>
        <taxon>Alphaproteobacteria</taxon>
        <taxon>Hyphomicrobiales</taxon>
        <taxon>Rhizobiaceae</taxon>
        <taxon>Rhizobium/Agrobacterium group</taxon>
        <taxon>Rhizobium</taxon>
    </lineage>
</organism>
<keyword evidence="5" id="KW-0460">Magnesium</keyword>
<dbReference type="Pfam" id="PF00078">
    <property type="entry name" value="RVT_1"/>
    <property type="match status" value="1"/>
</dbReference>
<sequence length="417" mass="48316">MDTQGKPFNISKQKVYEAYLQVRSNGGAAGVDGVTIEQFEADLKRNLYKIWNRMSSGTYFPPPVRAVSIPKKSGGQRILGVPTVADRVAQSVVKQMIEPDLHAVFLADSYGYRPDKSALDAIGVTRKRCWKYDWVLEFDIKGLFDNIDHDLLLRAVRKHITSAWALLYIERWLTAPMRKEDGTNVERNCGTPQGGVVSPILANLFLHYAFDVWMGRQFPDLPWCRYADDGLVHCRSESEAWIVREALAARLLECRLEMHPVKTKIVYCKDDRRRGRHETVKFDFLGYCFRPRSVRGPVTQKTFCGFTPAVSISSLNSMRERIRSLKLRKRTEVTLDDIAREINPIVRGWIAYYGQYSRSALYPMARYINETLYVWFKRKYKRFRKRLGQARLFVAKIARENRKLFVHWQLGNGTELA</sequence>
<dbReference type="PROSITE" id="PS50878">
    <property type="entry name" value="RT_POL"/>
    <property type="match status" value="1"/>
</dbReference>
<evidence type="ECO:0000256" key="3">
    <source>
        <dbReference type="ARBA" id="ARBA00022695"/>
    </source>
</evidence>
<proteinExistence type="inferred from homology"/>
<name>A0A1C3XM42_9HYPH</name>
<dbReference type="EC" id="2.7.7.49" evidence="1"/>
<dbReference type="GO" id="GO:0003723">
    <property type="term" value="F:RNA binding"/>
    <property type="evidence" value="ECO:0007669"/>
    <property type="project" value="InterPro"/>
</dbReference>
<comment type="similarity">
    <text evidence="8">Belongs to the bacterial reverse transcriptase family.</text>
</comment>
<accession>A0A1C3XM42</accession>
<evidence type="ECO:0000256" key="8">
    <source>
        <dbReference type="ARBA" id="ARBA00034120"/>
    </source>
</evidence>
<dbReference type="GO" id="GO:0051607">
    <property type="term" value="P:defense response to virus"/>
    <property type="evidence" value="ECO:0007669"/>
    <property type="project" value="UniProtKB-KW"/>
</dbReference>
<feature type="domain" description="Reverse transcriptase" evidence="10">
    <location>
        <begin position="50"/>
        <end position="289"/>
    </location>
</feature>
<dbReference type="GO" id="GO:0003964">
    <property type="term" value="F:RNA-directed DNA polymerase activity"/>
    <property type="evidence" value="ECO:0007669"/>
    <property type="project" value="UniProtKB-KW"/>
</dbReference>
<gene>
    <name evidence="11" type="ORF">GA0061101_1742</name>
</gene>
<dbReference type="AlphaFoldDB" id="A0A1C3XM42"/>
<dbReference type="InterPro" id="IPR013597">
    <property type="entry name" value="Mat_intron_G2"/>
</dbReference>
<dbReference type="SUPFAM" id="SSF56672">
    <property type="entry name" value="DNA/RNA polymerases"/>
    <property type="match status" value="1"/>
</dbReference>
<evidence type="ECO:0000256" key="9">
    <source>
        <dbReference type="ARBA" id="ARBA00048173"/>
    </source>
</evidence>
<keyword evidence="2" id="KW-0808">Transferase</keyword>
<dbReference type="PANTHER" id="PTHR34047">
    <property type="entry name" value="NUCLEAR INTRON MATURASE 1, MITOCHONDRIAL-RELATED"/>
    <property type="match status" value="1"/>
</dbReference>
<dbReference type="InterPro" id="IPR043502">
    <property type="entry name" value="DNA/RNA_pol_sf"/>
</dbReference>
<evidence type="ECO:0000259" key="10">
    <source>
        <dbReference type="PROSITE" id="PS50878"/>
    </source>
</evidence>
<dbReference type="PANTHER" id="PTHR34047:SF3">
    <property type="entry name" value="BLR2052 PROTEIN"/>
    <property type="match status" value="1"/>
</dbReference>
<evidence type="ECO:0000313" key="12">
    <source>
        <dbReference type="Proteomes" id="UP000199205"/>
    </source>
</evidence>
<dbReference type="Pfam" id="PF08388">
    <property type="entry name" value="GIIM"/>
    <property type="match status" value="1"/>
</dbReference>
<dbReference type="Proteomes" id="UP000199205">
    <property type="component" value="Unassembled WGS sequence"/>
</dbReference>
<protein>
    <recommendedName>
        <fullName evidence="1">RNA-directed DNA polymerase</fullName>
        <ecNumber evidence="1">2.7.7.49</ecNumber>
    </recommendedName>
</protein>
<evidence type="ECO:0000256" key="5">
    <source>
        <dbReference type="ARBA" id="ARBA00022842"/>
    </source>
</evidence>
<keyword evidence="3" id="KW-0548">Nucleotidyltransferase</keyword>